<dbReference type="PANTHER" id="PTHR24379">
    <property type="entry name" value="KRAB AND ZINC FINGER DOMAIN-CONTAINING"/>
    <property type="match status" value="1"/>
</dbReference>
<dbReference type="Gene3D" id="3.30.160.60">
    <property type="entry name" value="Classic Zinc Finger"/>
    <property type="match status" value="7"/>
</dbReference>
<organism evidence="8 9">
    <name type="scientific">Porites lobata</name>
    <dbReference type="NCBI Taxonomy" id="104759"/>
    <lineage>
        <taxon>Eukaryota</taxon>
        <taxon>Metazoa</taxon>
        <taxon>Cnidaria</taxon>
        <taxon>Anthozoa</taxon>
        <taxon>Hexacorallia</taxon>
        <taxon>Scleractinia</taxon>
        <taxon>Fungiina</taxon>
        <taxon>Poritidae</taxon>
        <taxon>Porites</taxon>
    </lineage>
</organism>
<sequence>MHEHTKMEVNGNSTDVPSDAINIIVEFAQSSSEGDKENGDILNSSDDVAVHVFQISSELLNSSQSQVSVMSDAEATSSRSQRASHIDVIKRLKSHQNKQKTLQASKSKSFPPAGPLPSFISPQLPVVARELQFCNDEVVNCQTQVNKKNRKRKITNAAPVESLLQGSTVEMRPGQITSSTKRKITSATPVESLVQGSTAEMRPGQITSSTKLALQTFLKKKAAGIANGVRVEGNKNTTEPEVQITSTGEESGARDYELHSNQAANKDKDLTELSPPLESINENGMASAGVSASLTINSLESAQESQEPSKEMTSTVVQSENLITPSTQQSDIQQPSGETGIPVNQVVSTPVVQEVDVVVLPLNLESDNSEQGIKPQKKKKKKKTDPKQPKQEKYLSYDCVECGKHFPNKTAYSAHMNIHYDRRPYKCVECGKTFRQSSHLEKHKLLHTGETPYVCQYCNRAFRCRYNHRDHERIHTGEKPCKCKTCGKMFRCSSKLSSHRMSIHGIGSSRYTKNARSGKGAFSCKICKKTFSWSSALSTHKKTHNAVGTYKCSKCPKVFKCNSNLWNHVKTHSKEKPFECELCGQHLKRKGNLKRHLLTQHDPDEAEEYLKTSKMFAASIDKKSK</sequence>
<feature type="compositionally biased region" description="Polar residues" evidence="6">
    <location>
        <begin position="234"/>
        <end position="249"/>
    </location>
</feature>
<dbReference type="EMBL" id="CALNXK010000111">
    <property type="protein sequence ID" value="CAH3158545.1"/>
    <property type="molecule type" value="Genomic_DNA"/>
</dbReference>
<reference evidence="8 9" key="1">
    <citation type="submission" date="2022-05" db="EMBL/GenBank/DDBJ databases">
        <authorList>
            <consortium name="Genoscope - CEA"/>
            <person name="William W."/>
        </authorList>
    </citation>
    <scope>NUCLEOTIDE SEQUENCE [LARGE SCALE GENOMIC DNA]</scope>
</reference>
<dbReference type="InterPro" id="IPR036236">
    <property type="entry name" value="Znf_C2H2_sf"/>
</dbReference>
<keyword evidence="2" id="KW-0677">Repeat</keyword>
<name>A0ABN8Q6Z1_9CNID</name>
<dbReference type="Proteomes" id="UP001159405">
    <property type="component" value="Unassembled WGS sequence"/>
</dbReference>
<evidence type="ECO:0000256" key="4">
    <source>
        <dbReference type="ARBA" id="ARBA00022833"/>
    </source>
</evidence>
<feature type="domain" description="C2H2-type" evidence="7">
    <location>
        <begin position="550"/>
        <end position="577"/>
    </location>
</feature>
<feature type="region of interest" description="Disordered" evidence="6">
    <location>
        <begin position="231"/>
        <end position="283"/>
    </location>
</feature>
<dbReference type="SUPFAM" id="SSF57667">
    <property type="entry name" value="beta-beta-alpha zinc fingers"/>
    <property type="match status" value="4"/>
</dbReference>
<evidence type="ECO:0000256" key="2">
    <source>
        <dbReference type="ARBA" id="ARBA00022737"/>
    </source>
</evidence>
<proteinExistence type="predicted"/>
<keyword evidence="9" id="KW-1185">Reference proteome</keyword>
<feature type="domain" description="C2H2-type" evidence="7">
    <location>
        <begin position="481"/>
        <end position="504"/>
    </location>
</feature>
<evidence type="ECO:0000313" key="8">
    <source>
        <dbReference type="EMBL" id="CAH3158545.1"/>
    </source>
</evidence>
<gene>
    <name evidence="8" type="ORF">PLOB_00003229</name>
</gene>
<dbReference type="SMART" id="SM00355">
    <property type="entry name" value="ZnF_C2H2"/>
    <property type="match status" value="7"/>
</dbReference>
<keyword evidence="4" id="KW-0862">Zinc</keyword>
<evidence type="ECO:0000256" key="1">
    <source>
        <dbReference type="ARBA" id="ARBA00022723"/>
    </source>
</evidence>
<evidence type="ECO:0000259" key="7">
    <source>
        <dbReference type="PROSITE" id="PS50157"/>
    </source>
</evidence>
<feature type="domain" description="C2H2-type" evidence="7">
    <location>
        <begin position="425"/>
        <end position="452"/>
    </location>
</feature>
<keyword evidence="1" id="KW-0479">Metal-binding</keyword>
<keyword evidence="3 5" id="KW-0863">Zinc-finger</keyword>
<dbReference type="InterPro" id="IPR013087">
    <property type="entry name" value="Znf_C2H2_type"/>
</dbReference>
<dbReference type="PANTHER" id="PTHR24379:SF127">
    <property type="entry name" value="BLOODY FINGERS-RELATED"/>
    <property type="match status" value="1"/>
</dbReference>
<dbReference type="Pfam" id="PF00096">
    <property type="entry name" value="zf-C2H2"/>
    <property type="match status" value="5"/>
</dbReference>
<evidence type="ECO:0000256" key="5">
    <source>
        <dbReference type="PROSITE-ProRule" id="PRU00042"/>
    </source>
</evidence>
<accession>A0ABN8Q6Z1</accession>
<feature type="compositionally biased region" description="Basic residues" evidence="6">
    <location>
        <begin position="375"/>
        <end position="384"/>
    </location>
</feature>
<feature type="domain" description="C2H2-type" evidence="7">
    <location>
        <begin position="522"/>
        <end position="549"/>
    </location>
</feature>
<evidence type="ECO:0000256" key="6">
    <source>
        <dbReference type="SAM" id="MobiDB-lite"/>
    </source>
</evidence>
<dbReference type="PROSITE" id="PS50157">
    <property type="entry name" value="ZINC_FINGER_C2H2_2"/>
    <property type="match status" value="7"/>
</dbReference>
<feature type="domain" description="C2H2-type" evidence="7">
    <location>
        <begin position="453"/>
        <end position="480"/>
    </location>
</feature>
<comment type="caution">
    <text evidence="8">The sequence shown here is derived from an EMBL/GenBank/DDBJ whole genome shotgun (WGS) entry which is preliminary data.</text>
</comment>
<dbReference type="PROSITE" id="PS00028">
    <property type="entry name" value="ZINC_FINGER_C2H2_1"/>
    <property type="match status" value="6"/>
</dbReference>
<protein>
    <recommendedName>
        <fullName evidence="7">C2H2-type domain-containing protein</fullName>
    </recommendedName>
</protein>
<evidence type="ECO:0000313" key="9">
    <source>
        <dbReference type="Proteomes" id="UP001159405"/>
    </source>
</evidence>
<feature type="domain" description="C2H2-type" evidence="7">
    <location>
        <begin position="397"/>
        <end position="424"/>
    </location>
</feature>
<feature type="region of interest" description="Disordered" evidence="6">
    <location>
        <begin position="368"/>
        <end position="389"/>
    </location>
</feature>
<evidence type="ECO:0000256" key="3">
    <source>
        <dbReference type="ARBA" id="ARBA00022771"/>
    </source>
</evidence>
<feature type="domain" description="C2H2-type" evidence="7">
    <location>
        <begin position="578"/>
        <end position="606"/>
    </location>
</feature>